<evidence type="ECO:0000313" key="3">
    <source>
        <dbReference type="Proteomes" id="UP001596072"/>
    </source>
</evidence>
<dbReference type="PANTHER" id="PTHR32309:SF31">
    <property type="entry name" value="CAPSULAR EXOPOLYSACCHARIDE FAMILY"/>
    <property type="match status" value="1"/>
</dbReference>
<evidence type="ECO:0008006" key="4">
    <source>
        <dbReference type="Google" id="ProtNLM"/>
    </source>
</evidence>
<dbReference type="EMBL" id="JBHSNS010000006">
    <property type="protein sequence ID" value="MFC5729982.1"/>
    <property type="molecule type" value="Genomic_DNA"/>
</dbReference>
<proteinExistence type="predicted"/>
<organism evidence="2 3">
    <name type="scientific">Nocardioides vastitatis</name>
    <dbReference type="NCBI Taxonomy" id="2568655"/>
    <lineage>
        <taxon>Bacteria</taxon>
        <taxon>Bacillati</taxon>
        <taxon>Actinomycetota</taxon>
        <taxon>Actinomycetes</taxon>
        <taxon>Propionibacteriales</taxon>
        <taxon>Nocardioidaceae</taxon>
        <taxon>Nocardioides</taxon>
    </lineage>
</organism>
<comment type="caution">
    <text evidence="2">The sequence shown here is derived from an EMBL/GenBank/DDBJ whole genome shotgun (WGS) entry which is preliminary data.</text>
</comment>
<keyword evidence="1" id="KW-0812">Transmembrane</keyword>
<keyword evidence="3" id="KW-1185">Reference proteome</keyword>
<evidence type="ECO:0000256" key="1">
    <source>
        <dbReference type="SAM" id="Phobius"/>
    </source>
</evidence>
<accession>A0ABW0ZIT7</accession>
<reference evidence="3" key="1">
    <citation type="journal article" date="2019" name="Int. J. Syst. Evol. Microbiol.">
        <title>The Global Catalogue of Microorganisms (GCM) 10K type strain sequencing project: providing services to taxonomists for standard genome sequencing and annotation.</title>
        <authorList>
            <consortium name="The Broad Institute Genomics Platform"/>
            <consortium name="The Broad Institute Genome Sequencing Center for Infectious Disease"/>
            <person name="Wu L."/>
            <person name="Ma J."/>
        </authorList>
    </citation>
    <scope>NUCLEOTIDE SEQUENCE [LARGE SCALE GENOMIC DNA]</scope>
    <source>
        <strain evidence="3">YIM 94188</strain>
    </source>
</reference>
<name>A0ABW0ZIT7_9ACTN</name>
<gene>
    <name evidence="2" type="ORF">ACFPQB_13730</name>
</gene>
<feature type="transmembrane region" description="Helical" evidence="1">
    <location>
        <begin position="242"/>
        <end position="264"/>
    </location>
</feature>
<protein>
    <recommendedName>
        <fullName evidence="4">Polysaccharide chain length determinant N-terminal domain-containing protein</fullName>
    </recommendedName>
</protein>
<dbReference type="PANTHER" id="PTHR32309">
    <property type="entry name" value="TYROSINE-PROTEIN KINASE"/>
    <property type="match status" value="1"/>
</dbReference>
<dbReference type="Proteomes" id="UP001596072">
    <property type="component" value="Unassembled WGS sequence"/>
</dbReference>
<keyword evidence="1" id="KW-1133">Transmembrane helix</keyword>
<dbReference type="RefSeq" id="WP_136435550.1">
    <property type="nucleotide sequence ID" value="NZ_JBHSNS010000006.1"/>
</dbReference>
<dbReference type="InterPro" id="IPR050445">
    <property type="entry name" value="Bact_polysacc_biosynth/exp"/>
</dbReference>
<keyword evidence="1" id="KW-0472">Membrane</keyword>
<sequence>MAEQAVDLRSALAAWTRHRLLMGLAGLLGAAAGVGLAQVVPPYYTSTSQVLLPIAPAESEEAGDRDRDTEIEIASSDVVLGPAGRAVSPQLTPAQAEDMVSVEAPSDDVIAFRVRAESPAQAEALAKELAKAEVAYSNGSAGSLTRARSTALVERRQTLKDSLDAVSAEIETTSRRAATVSPTSPAGRADAAALAELTAQQANLVLQLDSVKSQLLEGQGVRAARVIESATPATSLSAPMRYGLFGAGGLFAGVLLTGLVLAVAGRRDRRLRSRDDIADALGCSVVTSVRARRPRSVSAWRRLLASYAPDTVDAWALRRILHRVHPAPSFGSGAGSAVTSARASVIVITLTEDEGALAMAPQLASYAATTGVATRLVIHGRDESAAALRAAAGRETGSASNRREGLLLGAEPGDAELTVILVVVDRKRPVADDLVAAQVDIPDGRATTLVAVASGFATAQELARAAVLMDDQQMRIDGVIVADPDDLDRTTGRVGVGGAPPGLLPPGLPTRLAAVPITRSGSSKGYR</sequence>
<evidence type="ECO:0000313" key="2">
    <source>
        <dbReference type="EMBL" id="MFC5729982.1"/>
    </source>
</evidence>